<dbReference type="AlphaFoldDB" id="A0A8H7C8W5"/>
<keyword evidence="1" id="KW-0812">Transmembrane</keyword>
<keyword evidence="1" id="KW-0472">Membrane</keyword>
<gene>
    <name evidence="2" type="ORF">Agabi119p4_6583</name>
</gene>
<dbReference type="EMBL" id="JABXXO010000009">
    <property type="protein sequence ID" value="KAF7770609.1"/>
    <property type="molecule type" value="Genomic_DNA"/>
</dbReference>
<accession>A0A8H7C8W5</accession>
<comment type="caution">
    <text evidence="2">The sequence shown here is derived from an EMBL/GenBank/DDBJ whole genome shotgun (WGS) entry which is preliminary data.</text>
</comment>
<name>A0A8H7C8W5_AGABI</name>
<evidence type="ECO:0000256" key="1">
    <source>
        <dbReference type="SAM" id="Phobius"/>
    </source>
</evidence>
<sequence>MLDTRRVAEEELRREERLYGPFSSFHSSFFCFELSNLLSLRQSQETKPGGTVNKLLLFFLVHVKKRGRKKTVDIGEVTTTGTGARNKDGTLVRQATTKLEPESKQGWYIGRAGYVFGRNRNRNKDGTLVRQATYSDGTGIETRMVHWSGRLRIWTVSFFLYLLCVFAVNFSLVLYRNRNRNKDGTLVRILRNEKRSWIQVFGRVRRSDAGVNLKACATLKFQDKVMLFTSLS</sequence>
<organism evidence="2 3">
    <name type="scientific">Agaricus bisporus var. burnettii</name>
    <dbReference type="NCBI Taxonomy" id="192524"/>
    <lineage>
        <taxon>Eukaryota</taxon>
        <taxon>Fungi</taxon>
        <taxon>Dikarya</taxon>
        <taxon>Basidiomycota</taxon>
        <taxon>Agaricomycotina</taxon>
        <taxon>Agaricomycetes</taxon>
        <taxon>Agaricomycetidae</taxon>
        <taxon>Agaricales</taxon>
        <taxon>Agaricineae</taxon>
        <taxon>Agaricaceae</taxon>
        <taxon>Agaricus</taxon>
    </lineage>
</organism>
<evidence type="ECO:0000313" key="2">
    <source>
        <dbReference type="EMBL" id="KAF7770609.1"/>
    </source>
</evidence>
<feature type="transmembrane region" description="Helical" evidence="1">
    <location>
        <begin position="153"/>
        <end position="175"/>
    </location>
</feature>
<proteinExistence type="predicted"/>
<evidence type="ECO:0000313" key="3">
    <source>
        <dbReference type="Proteomes" id="UP000629468"/>
    </source>
</evidence>
<reference evidence="2 3" key="1">
    <citation type="journal article" name="Sci. Rep.">
        <title>Telomere-to-telomere assembled and centromere annotated genomes of the two main subspecies of the button mushroom Agaricus bisporus reveal especially polymorphic chromosome ends.</title>
        <authorList>
            <person name="Sonnenberg A.S.M."/>
            <person name="Sedaghat-Telgerd N."/>
            <person name="Lavrijssen B."/>
            <person name="Ohm R.A."/>
            <person name="Hendrickx P.M."/>
            <person name="Scholtmeijer K."/>
            <person name="Baars J.J.P."/>
            <person name="van Peer A."/>
        </authorList>
    </citation>
    <scope>NUCLEOTIDE SEQUENCE [LARGE SCALE GENOMIC DNA]</scope>
    <source>
        <strain evidence="2 3">H119_p4</strain>
    </source>
</reference>
<protein>
    <submittedName>
        <fullName evidence="2">Uncharacterized protein</fullName>
    </submittedName>
</protein>
<keyword evidence="1" id="KW-1133">Transmembrane helix</keyword>
<dbReference type="Proteomes" id="UP000629468">
    <property type="component" value="Unassembled WGS sequence"/>
</dbReference>